<dbReference type="GO" id="GO:0045944">
    <property type="term" value="P:positive regulation of transcription by RNA polymerase II"/>
    <property type="evidence" value="ECO:0007669"/>
    <property type="project" value="TreeGrafter"/>
</dbReference>
<accession>A0A9W9FHF7</accession>
<name>A0A9W9FHF7_9EURO</name>
<dbReference type="CDD" id="cd12148">
    <property type="entry name" value="fungal_TF_MHR"/>
    <property type="match status" value="1"/>
</dbReference>
<dbReference type="GO" id="GO:0006351">
    <property type="term" value="P:DNA-templated transcription"/>
    <property type="evidence" value="ECO:0007669"/>
    <property type="project" value="InterPro"/>
</dbReference>
<dbReference type="GO" id="GO:0043565">
    <property type="term" value="F:sequence-specific DNA binding"/>
    <property type="evidence" value="ECO:0007669"/>
    <property type="project" value="TreeGrafter"/>
</dbReference>
<evidence type="ECO:0000256" key="6">
    <source>
        <dbReference type="ARBA" id="ARBA00023163"/>
    </source>
</evidence>
<comment type="subcellular location">
    <subcellularLocation>
        <location evidence="1">Nucleus</location>
    </subcellularLocation>
</comment>
<organism evidence="10 11">
    <name type="scientific">Penicillium angulare</name>
    <dbReference type="NCBI Taxonomy" id="116970"/>
    <lineage>
        <taxon>Eukaryota</taxon>
        <taxon>Fungi</taxon>
        <taxon>Dikarya</taxon>
        <taxon>Ascomycota</taxon>
        <taxon>Pezizomycotina</taxon>
        <taxon>Eurotiomycetes</taxon>
        <taxon>Eurotiomycetidae</taxon>
        <taxon>Eurotiales</taxon>
        <taxon>Aspergillaceae</taxon>
        <taxon>Penicillium</taxon>
    </lineage>
</organism>
<gene>
    <name evidence="10" type="ORF">N7456_006317</name>
</gene>
<evidence type="ECO:0000313" key="10">
    <source>
        <dbReference type="EMBL" id="KAJ5100265.1"/>
    </source>
</evidence>
<reference evidence="10" key="2">
    <citation type="journal article" date="2023" name="IMA Fungus">
        <title>Comparative genomic study of the Penicillium genus elucidates a diverse pangenome and 15 lateral gene transfer events.</title>
        <authorList>
            <person name="Petersen C."/>
            <person name="Sorensen T."/>
            <person name="Nielsen M.R."/>
            <person name="Sondergaard T.E."/>
            <person name="Sorensen J.L."/>
            <person name="Fitzpatrick D.A."/>
            <person name="Frisvad J.C."/>
            <person name="Nielsen K.L."/>
        </authorList>
    </citation>
    <scope>NUCLEOTIDE SEQUENCE</scope>
    <source>
        <strain evidence="10">IBT 30069</strain>
    </source>
</reference>
<keyword evidence="8" id="KW-0472">Membrane</keyword>
<dbReference type="GO" id="GO:0005634">
    <property type="term" value="C:nucleus"/>
    <property type="evidence" value="ECO:0007669"/>
    <property type="project" value="UniProtKB-SubCell"/>
</dbReference>
<dbReference type="PANTHER" id="PTHR47782:SF12">
    <property type="entry name" value="ZN(II)2CYS6 TRANSCRIPTION FACTOR (EUROFUNG)"/>
    <property type="match status" value="1"/>
</dbReference>
<evidence type="ECO:0000313" key="11">
    <source>
        <dbReference type="Proteomes" id="UP001149165"/>
    </source>
</evidence>
<evidence type="ECO:0000256" key="5">
    <source>
        <dbReference type="ARBA" id="ARBA00023125"/>
    </source>
</evidence>
<evidence type="ECO:0000259" key="9">
    <source>
        <dbReference type="Pfam" id="PF04082"/>
    </source>
</evidence>
<keyword evidence="11" id="KW-1185">Reference proteome</keyword>
<dbReference type="InterPro" id="IPR007219">
    <property type="entry name" value="XnlR_reg_dom"/>
</dbReference>
<keyword evidence="2" id="KW-0479">Metal-binding</keyword>
<reference evidence="10" key="1">
    <citation type="submission" date="2022-11" db="EMBL/GenBank/DDBJ databases">
        <authorList>
            <person name="Petersen C."/>
        </authorList>
    </citation>
    <scope>NUCLEOTIDE SEQUENCE</scope>
    <source>
        <strain evidence="10">IBT 30069</strain>
    </source>
</reference>
<keyword evidence="5" id="KW-0238">DNA-binding</keyword>
<evidence type="ECO:0000256" key="4">
    <source>
        <dbReference type="ARBA" id="ARBA00023015"/>
    </source>
</evidence>
<evidence type="ECO:0000256" key="8">
    <source>
        <dbReference type="SAM" id="Phobius"/>
    </source>
</evidence>
<keyword evidence="4" id="KW-0805">Transcription regulation</keyword>
<evidence type="ECO:0000256" key="1">
    <source>
        <dbReference type="ARBA" id="ARBA00004123"/>
    </source>
</evidence>
<comment type="caution">
    <text evidence="10">The sequence shown here is derived from an EMBL/GenBank/DDBJ whole genome shotgun (WGS) entry which is preliminary data.</text>
</comment>
<sequence>MATETVPNIETAFERASAVDLVNLASSLAQKSAPMASIIVETQYPLVYYASFFMDAELPFPLAFQNRRSLNIPSPHGDGEFTQLPEGVVDKLINLYLDRILPQYPIFSRHEISGMFERFKISCPDHLASMNEEGFMVYMCLAIATLSCKSKDYRKLVAVGESLRRDAFSCLDLSTTSNNATSTTIQQLLLLAQYGFLLPSTVNLWQIVGDASMIALENGLHHETTLGTGISEQSSEERKRLYWTVSILTSILIVPSLLVAHKF</sequence>
<keyword evidence="3" id="KW-0862">Zinc</keyword>
<dbReference type="InterPro" id="IPR052202">
    <property type="entry name" value="Yeast_MetPath_Reg"/>
</dbReference>
<feature type="domain" description="Xylanolytic transcriptional activator regulatory" evidence="9">
    <location>
        <begin position="93"/>
        <end position="245"/>
    </location>
</feature>
<evidence type="ECO:0000256" key="7">
    <source>
        <dbReference type="ARBA" id="ARBA00023242"/>
    </source>
</evidence>
<dbReference type="PANTHER" id="PTHR47782">
    <property type="entry name" value="ZN(II)2CYS6 TRANSCRIPTION FACTOR (EUROFUNG)-RELATED"/>
    <property type="match status" value="1"/>
</dbReference>
<evidence type="ECO:0000256" key="2">
    <source>
        <dbReference type="ARBA" id="ARBA00022723"/>
    </source>
</evidence>
<dbReference type="Proteomes" id="UP001149165">
    <property type="component" value="Unassembled WGS sequence"/>
</dbReference>
<feature type="transmembrane region" description="Helical" evidence="8">
    <location>
        <begin position="241"/>
        <end position="260"/>
    </location>
</feature>
<keyword evidence="8" id="KW-0812">Transmembrane</keyword>
<dbReference type="GO" id="GO:0000981">
    <property type="term" value="F:DNA-binding transcription factor activity, RNA polymerase II-specific"/>
    <property type="evidence" value="ECO:0007669"/>
    <property type="project" value="TreeGrafter"/>
</dbReference>
<keyword evidence="6" id="KW-0804">Transcription</keyword>
<dbReference type="EMBL" id="JAPQKH010000004">
    <property type="protein sequence ID" value="KAJ5100265.1"/>
    <property type="molecule type" value="Genomic_DNA"/>
</dbReference>
<protein>
    <submittedName>
        <fullName evidence="10">Fungal-specific transcription factor domain-containing protein</fullName>
    </submittedName>
</protein>
<dbReference type="AlphaFoldDB" id="A0A9W9FHF7"/>
<dbReference type="Pfam" id="PF04082">
    <property type="entry name" value="Fungal_trans"/>
    <property type="match status" value="1"/>
</dbReference>
<dbReference type="GO" id="GO:0008270">
    <property type="term" value="F:zinc ion binding"/>
    <property type="evidence" value="ECO:0007669"/>
    <property type="project" value="InterPro"/>
</dbReference>
<proteinExistence type="predicted"/>
<dbReference type="OrthoDB" id="4222879at2759"/>
<evidence type="ECO:0000256" key="3">
    <source>
        <dbReference type="ARBA" id="ARBA00022833"/>
    </source>
</evidence>
<keyword evidence="8" id="KW-1133">Transmembrane helix</keyword>
<keyword evidence="7" id="KW-0539">Nucleus</keyword>